<dbReference type="InterPro" id="IPR039177">
    <property type="entry name" value="SMG9"/>
</dbReference>
<comment type="similarity">
    <text evidence="1">Belongs to the SMG9 family.</text>
</comment>
<dbReference type="AlphaFoldDB" id="A0A6F9D8S1"/>
<keyword evidence="2" id="KW-0866">Nonsense-mediated mRNA decay</keyword>
<evidence type="ECO:0000313" key="5">
    <source>
        <dbReference type="EMBL" id="CAB3226601.1"/>
    </source>
</evidence>
<organism evidence="5">
    <name type="scientific">Phallusia mammillata</name>
    <dbReference type="NCBI Taxonomy" id="59560"/>
    <lineage>
        <taxon>Eukaryota</taxon>
        <taxon>Metazoa</taxon>
        <taxon>Chordata</taxon>
        <taxon>Tunicata</taxon>
        <taxon>Ascidiacea</taxon>
        <taxon>Phlebobranchia</taxon>
        <taxon>Ascidiidae</taxon>
        <taxon>Phallusia</taxon>
    </lineage>
</organism>
<proteinExistence type="evidence at transcript level"/>
<feature type="compositionally biased region" description="Basic and acidic residues" evidence="4">
    <location>
        <begin position="41"/>
        <end position="56"/>
    </location>
</feature>
<feature type="compositionally biased region" description="Polar residues" evidence="4">
    <location>
        <begin position="78"/>
        <end position="87"/>
    </location>
</feature>
<name>A0A6F9D8S1_9ASCI</name>
<evidence type="ECO:0000256" key="3">
    <source>
        <dbReference type="ARBA" id="ARBA00029510"/>
    </source>
</evidence>
<dbReference type="InterPro" id="IPR027417">
    <property type="entry name" value="P-loop_NTPase"/>
</dbReference>
<dbReference type="PANTHER" id="PTHR14270:SF0">
    <property type="entry name" value="NONSENSE-MEDIATED MRNA DECAY FACTOR SMG9"/>
    <property type="match status" value="1"/>
</dbReference>
<evidence type="ECO:0000256" key="2">
    <source>
        <dbReference type="ARBA" id="ARBA00023161"/>
    </source>
</evidence>
<accession>A0A6F9D8S1</accession>
<sequence length="528" mass="58065">MADSGHSQGYAANKKKKRFPYPGHEQESQRYKFAYGIPRTDQARRLSMKESEDQDKPPGSLSQPSNKPPVILTKPLEKTSQGNSAASTPDGEGTTGWQEVSVSPSSAIAPKVSMTFKKSPQPGSSEKKSSSGRTLSESRSKPGISPNLVKQSLAQANTNAGSSPISHGDSPASKSKEGTSTKSSVKLLDAALNWSDTGIEQLQEQTDFLVIGVVGMQGVGKSTILSLLAGNQLNDPPKSFTFRPQSVEVQERAGHMTSGIDMAITQERIIILDTQPILSPSMILEQPQHFKATSEYSSGSVTVETQSLQMTSFLLTVCHVVVVVQDWFTDSNIFKFLQVAEMLKPVTPPPSHESTTTIKQNPAELQPVLVFVHNKTDSSMFNIRSIAAMNEVMSSFVNFSNLFCKSHFSLSESNLYPGLSTLVAPENEVNSFLFPDINDKENEEEKSDVTKVSYDPADQQFLSLPPYVGRPNTVLLENCFRKMMLSIPRHSITHQVLTEKNWFHYAARTWDAIRKSQLVSEYNRLLAG</sequence>
<dbReference type="Gene3D" id="3.40.50.300">
    <property type="entry name" value="P-loop containing nucleotide triphosphate hydrolases"/>
    <property type="match status" value="1"/>
</dbReference>
<feature type="region of interest" description="Disordered" evidence="4">
    <location>
        <begin position="1"/>
        <end position="181"/>
    </location>
</feature>
<feature type="compositionally biased region" description="Polar residues" evidence="4">
    <location>
        <begin position="148"/>
        <end position="165"/>
    </location>
</feature>
<feature type="compositionally biased region" description="Polar residues" evidence="4">
    <location>
        <begin position="95"/>
        <end position="106"/>
    </location>
</feature>
<dbReference type="EMBL" id="LR783461">
    <property type="protein sequence ID" value="CAB3226601.1"/>
    <property type="molecule type" value="mRNA"/>
</dbReference>
<dbReference type="SUPFAM" id="SSF52540">
    <property type="entry name" value="P-loop containing nucleoside triphosphate hydrolases"/>
    <property type="match status" value="1"/>
</dbReference>
<protein>
    <recommendedName>
        <fullName evidence="3">Nonsense-mediated mRNA decay factor SMG9</fullName>
    </recommendedName>
</protein>
<evidence type="ECO:0000256" key="1">
    <source>
        <dbReference type="ARBA" id="ARBA00007712"/>
    </source>
</evidence>
<dbReference type="GO" id="GO:0000184">
    <property type="term" value="P:nuclear-transcribed mRNA catabolic process, nonsense-mediated decay"/>
    <property type="evidence" value="ECO:0007669"/>
    <property type="project" value="UniProtKB-KW"/>
</dbReference>
<dbReference type="PANTHER" id="PTHR14270">
    <property type="entry name" value="NONSENSE-MEDIATED MRNA DECAY FACTOR SMG9"/>
    <property type="match status" value="1"/>
</dbReference>
<gene>
    <name evidence="5" type="primary">C19orf61</name>
</gene>
<evidence type="ECO:0000256" key="4">
    <source>
        <dbReference type="SAM" id="MobiDB-lite"/>
    </source>
</evidence>
<reference evidence="5" key="1">
    <citation type="submission" date="2020-04" db="EMBL/GenBank/DDBJ databases">
        <authorList>
            <person name="Neveu A P."/>
        </authorList>
    </citation>
    <scope>NUCLEOTIDE SEQUENCE</scope>
    <source>
        <tissue evidence="5">Whole embryo</tissue>
    </source>
</reference>